<dbReference type="EMBL" id="CH954178">
    <property type="protein sequence ID" value="KQS44008.1"/>
    <property type="molecule type" value="Genomic_DNA"/>
</dbReference>
<evidence type="ECO:0000313" key="3">
    <source>
        <dbReference type="Proteomes" id="UP000008711"/>
    </source>
</evidence>
<keyword evidence="1" id="KW-0812">Transmembrane</keyword>
<proteinExistence type="predicted"/>
<dbReference type="Proteomes" id="UP000008711">
    <property type="component" value="Unassembled WGS sequence"/>
</dbReference>
<gene>
    <name evidence="2" type="primary">Dere\GG26201</name>
    <name evidence="2" type="synonym">GG26201</name>
    <name evidence="2" type="ORF">Dere_GG26201</name>
</gene>
<keyword evidence="1" id="KW-0472">Membrane</keyword>
<feature type="transmembrane region" description="Helical" evidence="1">
    <location>
        <begin position="70"/>
        <end position="89"/>
    </location>
</feature>
<protein>
    <submittedName>
        <fullName evidence="2">Uncharacterized protein</fullName>
    </submittedName>
</protein>
<dbReference type="OrthoDB" id="7823799at2759"/>
<accession>A0A0Q5U4K9</accession>
<keyword evidence="3" id="KW-1185">Reference proteome</keyword>
<feature type="transmembrane region" description="Helical" evidence="1">
    <location>
        <begin position="101"/>
        <end position="122"/>
    </location>
</feature>
<evidence type="ECO:0000256" key="1">
    <source>
        <dbReference type="SAM" id="Phobius"/>
    </source>
</evidence>
<feature type="transmembrane region" description="Helical" evidence="1">
    <location>
        <begin position="12"/>
        <end position="33"/>
    </location>
</feature>
<reference evidence="2 3" key="2">
    <citation type="journal article" date="2008" name="Bioinformatics">
        <title>Assembly reconciliation.</title>
        <authorList>
            <person name="Zimin A.V."/>
            <person name="Smith D.R."/>
            <person name="Sutton G."/>
            <person name="Yorke J.A."/>
        </authorList>
    </citation>
    <scope>NUCLEOTIDE SEQUENCE [LARGE SCALE GENOMIC DNA]</scope>
    <source>
        <strain evidence="2 3">TSC#14021-0224.01</strain>
    </source>
</reference>
<dbReference type="KEGG" id="der:26526025"/>
<name>A0A0Q5U4K9_DROER</name>
<keyword evidence="1" id="KW-1133">Transmembrane helix</keyword>
<organism evidence="2 3">
    <name type="scientific">Drosophila erecta</name>
    <name type="common">Fruit fly</name>
    <dbReference type="NCBI Taxonomy" id="7220"/>
    <lineage>
        <taxon>Eukaryota</taxon>
        <taxon>Metazoa</taxon>
        <taxon>Ecdysozoa</taxon>
        <taxon>Arthropoda</taxon>
        <taxon>Hexapoda</taxon>
        <taxon>Insecta</taxon>
        <taxon>Pterygota</taxon>
        <taxon>Neoptera</taxon>
        <taxon>Endopterygota</taxon>
        <taxon>Diptera</taxon>
        <taxon>Brachycera</taxon>
        <taxon>Muscomorpha</taxon>
        <taxon>Ephydroidea</taxon>
        <taxon>Drosophilidae</taxon>
        <taxon>Drosophila</taxon>
        <taxon>Sophophora</taxon>
    </lineage>
</organism>
<reference evidence="2 3" key="1">
    <citation type="journal article" date="2007" name="Nature">
        <title>Evolution of genes and genomes on the Drosophila phylogeny.</title>
        <authorList>
            <consortium name="Drosophila 12 Genomes Consortium"/>
            <person name="Clark A.G."/>
            <person name="Eisen M.B."/>
            <person name="Smith D.R."/>
            <person name="Bergman C.M."/>
            <person name="Oliver B."/>
            <person name="Markow T.A."/>
            <person name="Kaufman T.C."/>
            <person name="Kellis M."/>
            <person name="Gelbart W."/>
            <person name="Iyer V.N."/>
            <person name="Pollard D.A."/>
            <person name="Sackton T.B."/>
            <person name="Larracuente A.M."/>
            <person name="Singh N.D."/>
            <person name="Abad J.P."/>
            <person name="Abt D.N."/>
            <person name="Adryan B."/>
            <person name="Aguade M."/>
            <person name="Akashi H."/>
            <person name="Anderson W.W."/>
            <person name="Aquadro C.F."/>
            <person name="Ardell D.H."/>
            <person name="Arguello R."/>
            <person name="Artieri C.G."/>
            <person name="Barbash D.A."/>
            <person name="Barker D."/>
            <person name="Barsanti P."/>
            <person name="Batterham P."/>
            <person name="Batzoglou S."/>
            <person name="Begun D."/>
            <person name="Bhutkar A."/>
            <person name="Blanco E."/>
            <person name="Bosak S.A."/>
            <person name="Bradley R.K."/>
            <person name="Brand A.D."/>
            <person name="Brent M.R."/>
            <person name="Brooks A.N."/>
            <person name="Brown R.H."/>
            <person name="Butlin R.K."/>
            <person name="Caggese C."/>
            <person name="Calvi B.R."/>
            <person name="Bernardo de Carvalho A."/>
            <person name="Caspi A."/>
            <person name="Castrezana S."/>
            <person name="Celniker S.E."/>
            <person name="Chang J.L."/>
            <person name="Chapple C."/>
            <person name="Chatterji S."/>
            <person name="Chinwalla A."/>
            <person name="Civetta A."/>
            <person name="Clifton S.W."/>
            <person name="Comeron J.M."/>
            <person name="Costello J.C."/>
            <person name="Coyne J.A."/>
            <person name="Daub J."/>
            <person name="David R.G."/>
            <person name="Delcher A.L."/>
            <person name="Delehaunty K."/>
            <person name="Do C.B."/>
            <person name="Ebling H."/>
            <person name="Edwards K."/>
            <person name="Eickbush T."/>
            <person name="Evans J.D."/>
            <person name="Filipski A."/>
            <person name="Findeiss S."/>
            <person name="Freyhult E."/>
            <person name="Fulton L."/>
            <person name="Fulton R."/>
            <person name="Garcia A.C."/>
            <person name="Gardiner A."/>
            <person name="Garfield D.A."/>
            <person name="Garvin B.E."/>
            <person name="Gibson G."/>
            <person name="Gilbert D."/>
            <person name="Gnerre S."/>
            <person name="Godfrey J."/>
            <person name="Good R."/>
            <person name="Gotea V."/>
            <person name="Gravely B."/>
            <person name="Greenberg A.J."/>
            <person name="Griffiths-Jones S."/>
            <person name="Gross S."/>
            <person name="Guigo R."/>
            <person name="Gustafson E.A."/>
            <person name="Haerty W."/>
            <person name="Hahn M.W."/>
            <person name="Halligan D.L."/>
            <person name="Halpern A.L."/>
            <person name="Halter G.M."/>
            <person name="Han M.V."/>
            <person name="Heger A."/>
            <person name="Hillier L."/>
            <person name="Hinrichs A.S."/>
            <person name="Holmes I."/>
            <person name="Hoskins R.A."/>
            <person name="Hubisz M.J."/>
            <person name="Hultmark D."/>
            <person name="Huntley M.A."/>
            <person name="Jaffe D.B."/>
            <person name="Jagadeeshan S."/>
            <person name="Jeck W.R."/>
            <person name="Johnson J."/>
            <person name="Jones C.D."/>
            <person name="Jordan W.C."/>
            <person name="Karpen G.H."/>
            <person name="Kataoka E."/>
            <person name="Keightley P.D."/>
            <person name="Kheradpour P."/>
            <person name="Kirkness E.F."/>
            <person name="Koerich L.B."/>
            <person name="Kristiansen K."/>
            <person name="Kudrna D."/>
            <person name="Kulathinal R.J."/>
            <person name="Kumar S."/>
            <person name="Kwok R."/>
            <person name="Lander E."/>
            <person name="Langley C.H."/>
            <person name="Lapoint R."/>
            <person name="Lazzaro B.P."/>
            <person name="Lee S.J."/>
            <person name="Levesque L."/>
            <person name="Li R."/>
            <person name="Lin C.F."/>
            <person name="Lin M.F."/>
            <person name="Lindblad-Toh K."/>
            <person name="Llopart A."/>
            <person name="Long M."/>
            <person name="Low L."/>
            <person name="Lozovsky E."/>
            <person name="Lu J."/>
            <person name="Luo M."/>
            <person name="Machado C.A."/>
            <person name="Makalowski W."/>
            <person name="Marzo M."/>
            <person name="Matsuda M."/>
            <person name="Matzkin L."/>
            <person name="McAllister B."/>
            <person name="McBride C.S."/>
            <person name="McKernan B."/>
            <person name="McKernan K."/>
            <person name="Mendez-Lago M."/>
            <person name="Minx P."/>
            <person name="Mollenhauer M.U."/>
            <person name="Montooth K."/>
            <person name="Mount S.M."/>
            <person name="Mu X."/>
            <person name="Myers E."/>
            <person name="Negre B."/>
            <person name="Newfeld S."/>
            <person name="Nielsen R."/>
            <person name="Noor M.A."/>
            <person name="O'Grady P."/>
            <person name="Pachter L."/>
            <person name="Papaceit M."/>
            <person name="Parisi M.J."/>
            <person name="Parisi M."/>
            <person name="Parts L."/>
            <person name="Pedersen J.S."/>
            <person name="Pesole G."/>
            <person name="Phillippy A.M."/>
            <person name="Ponting C.P."/>
            <person name="Pop M."/>
            <person name="Porcelli D."/>
            <person name="Powell J.R."/>
            <person name="Prohaska S."/>
            <person name="Pruitt K."/>
            <person name="Puig M."/>
            <person name="Quesneville H."/>
            <person name="Ram K.R."/>
            <person name="Rand D."/>
            <person name="Rasmussen M.D."/>
            <person name="Reed L.K."/>
            <person name="Reenan R."/>
            <person name="Reily A."/>
            <person name="Remington K.A."/>
            <person name="Rieger T.T."/>
            <person name="Ritchie M.G."/>
            <person name="Robin C."/>
            <person name="Rogers Y.H."/>
            <person name="Rohde C."/>
            <person name="Rozas J."/>
            <person name="Rubenfield M.J."/>
            <person name="Ruiz A."/>
            <person name="Russo S."/>
            <person name="Salzberg S.L."/>
            <person name="Sanchez-Gracia A."/>
            <person name="Saranga D.J."/>
            <person name="Sato H."/>
            <person name="Schaeffer S.W."/>
            <person name="Schatz M.C."/>
            <person name="Schlenke T."/>
            <person name="Schwartz R."/>
            <person name="Segarra C."/>
            <person name="Singh R.S."/>
            <person name="Sirot L."/>
            <person name="Sirota M."/>
            <person name="Sisneros N.B."/>
            <person name="Smith C.D."/>
            <person name="Smith T.F."/>
            <person name="Spieth J."/>
            <person name="Stage D.E."/>
            <person name="Stark A."/>
            <person name="Stephan W."/>
            <person name="Strausberg R.L."/>
            <person name="Strempel S."/>
            <person name="Sturgill D."/>
            <person name="Sutton G."/>
            <person name="Sutton G.G."/>
            <person name="Tao W."/>
            <person name="Teichmann S."/>
            <person name="Tobari Y.N."/>
            <person name="Tomimura Y."/>
            <person name="Tsolas J.M."/>
            <person name="Valente V.L."/>
            <person name="Venter E."/>
            <person name="Venter J.C."/>
            <person name="Vicario S."/>
            <person name="Vieira F.G."/>
            <person name="Vilella A.J."/>
            <person name="Villasante A."/>
            <person name="Walenz B."/>
            <person name="Wang J."/>
            <person name="Wasserman M."/>
            <person name="Watts T."/>
            <person name="Wilson D."/>
            <person name="Wilson R.K."/>
            <person name="Wing R.A."/>
            <person name="Wolfner M.F."/>
            <person name="Wong A."/>
            <person name="Wong G.K."/>
            <person name="Wu C.I."/>
            <person name="Wu G."/>
            <person name="Yamamoto D."/>
            <person name="Yang H.P."/>
            <person name="Yang S.P."/>
            <person name="Yorke J.A."/>
            <person name="Yoshida K."/>
            <person name="Zdobnov E."/>
            <person name="Zhang P."/>
            <person name="Zhang Y."/>
            <person name="Zimin A.V."/>
            <person name="Baldwin J."/>
            <person name="Abdouelleil A."/>
            <person name="Abdulkadir J."/>
            <person name="Abebe A."/>
            <person name="Abera B."/>
            <person name="Abreu J."/>
            <person name="Acer S.C."/>
            <person name="Aftuck L."/>
            <person name="Alexander A."/>
            <person name="An P."/>
            <person name="Anderson E."/>
            <person name="Anderson S."/>
            <person name="Arachi H."/>
            <person name="Azer M."/>
            <person name="Bachantsang P."/>
            <person name="Barry A."/>
            <person name="Bayul T."/>
            <person name="Berlin A."/>
            <person name="Bessette D."/>
            <person name="Bloom T."/>
            <person name="Blye J."/>
            <person name="Boguslavskiy L."/>
            <person name="Bonnet C."/>
            <person name="Boukhgalter B."/>
            <person name="Bourzgui I."/>
            <person name="Brown A."/>
            <person name="Cahill P."/>
            <person name="Channer S."/>
            <person name="Cheshatsang Y."/>
            <person name="Chuda L."/>
            <person name="Citroen M."/>
            <person name="Collymore A."/>
            <person name="Cooke P."/>
            <person name="Costello M."/>
            <person name="D'Aco K."/>
            <person name="Daza R."/>
            <person name="De Haan G."/>
            <person name="DeGray S."/>
            <person name="DeMaso C."/>
            <person name="Dhargay N."/>
            <person name="Dooley K."/>
            <person name="Dooley E."/>
            <person name="Doricent M."/>
            <person name="Dorje P."/>
            <person name="Dorjee K."/>
            <person name="Dupes A."/>
            <person name="Elong R."/>
            <person name="Falk J."/>
            <person name="Farina A."/>
            <person name="Faro S."/>
            <person name="Ferguson D."/>
            <person name="Fisher S."/>
            <person name="Foley C.D."/>
            <person name="Franke A."/>
            <person name="Friedrich D."/>
            <person name="Gadbois L."/>
            <person name="Gearin G."/>
            <person name="Gearin C.R."/>
            <person name="Giannoukos G."/>
            <person name="Goode T."/>
            <person name="Graham J."/>
            <person name="Grandbois E."/>
            <person name="Grewal S."/>
            <person name="Gyaltsen K."/>
            <person name="Hafez N."/>
            <person name="Hagos B."/>
            <person name="Hall J."/>
            <person name="Henson C."/>
            <person name="Hollinger A."/>
            <person name="Honan T."/>
            <person name="Huard M.D."/>
            <person name="Hughes L."/>
            <person name="Hurhula B."/>
            <person name="Husby M.E."/>
            <person name="Kamat A."/>
            <person name="Kanga B."/>
            <person name="Kashin S."/>
            <person name="Khazanovich D."/>
            <person name="Kisner P."/>
            <person name="Lance K."/>
            <person name="Lara M."/>
            <person name="Lee W."/>
            <person name="Lennon N."/>
            <person name="Letendre F."/>
            <person name="LeVine R."/>
            <person name="Lipovsky A."/>
            <person name="Liu X."/>
            <person name="Liu J."/>
            <person name="Liu S."/>
            <person name="Lokyitsang T."/>
            <person name="Lokyitsang Y."/>
            <person name="Lubonja R."/>
            <person name="Lui A."/>
            <person name="MacDonald P."/>
            <person name="Magnisalis V."/>
            <person name="Maru K."/>
            <person name="Matthews C."/>
            <person name="McCusker W."/>
            <person name="McDonough S."/>
            <person name="Mehta T."/>
            <person name="Meldrim J."/>
            <person name="Meneus L."/>
            <person name="Mihai O."/>
            <person name="Mihalev A."/>
            <person name="Mihova T."/>
            <person name="Mittelman R."/>
            <person name="Mlenga V."/>
            <person name="Montmayeur A."/>
            <person name="Mulrain L."/>
            <person name="Navidi A."/>
            <person name="Naylor J."/>
            <person name="Negash T."/>
            <person name="Nguyen T."/>
            <person name="Nguyen N."/>
            <person name="Nicol R."/>
            <person name="Norbu C."/>
            <person name="Norbu N."/>
            <person name="Novod N."/>
            <person name="O'Neill B."/>
            <person name="Osman S."/>
            <person name="Markiewicz E."/>
            <person name="Oyono O.L."/>
            <person name="Patti C."/>
            <person name="Phunkhang P."/>
            <person name="Pierre F."/>
            <person name="Priest M."/>
            <person name="Raghuraman S."/>
            <person name="Rege F."/>
            <person name="Reyes R."/>
            <person name="Rise C."/>
            <person name="Rogov P."/>
            <person name="Ross K."/>
            <person name="Ryan E."/>
            <person name="Settipalli S."/>
            <person name="Shea T."/>
            <person name="Sherpa N."/>
            <person name="Shi L."/>
            <person name="Shih D."/>
            <person name="Sparrow T."/>
            <person name="Spaulding J."/>
            <person name="Stalker J."/>
            <person name="Stange-Thomann N."/>
            <person name="Stavropoulos S."/>
            <person name="Stone C."/>
            <person name="Strader C."/>
            <person name="Tesfaye S."/>
            <person name="Thomson T."/>
            <person name="Thoulutsang Y."/>
            <person name="Thoulutsang D."/>
            <person name="Topham K."/>
            <person name="Topping I."/>
            <person name="Tsamla T."/>
            <person name="Vassiliev H."/>
            <person name="Vo A."/>
            <person name="Wangchuk T."/>
            <person name="Wangdi T."/>
            <person name="Weiand M."/>
            <person name="Wilkinson J."/>
            <person name="Wilson A."/>
            <person name="Yadav S."/>
            <person name="Young G."/>
            <person name="Yu Q."/>
            <person name="Zembek L."/>
            <person name="Zhong D."/>
            <person name="Zimmer A."/>
            <person name="Zwirko Z."/>
            <person name="Jaffe D.B."/>
            <person name="Alvarez P."/>
            <person name="Brockman W."/>
            <person name="Butler J."/>
            <person name="Chin C."/>
            <person name="Gnerre S."/>
            <person name="Grabherr M."/>
            <person name="Kleber M."/>
            <person name="Mauceli E."/>
            <person name="MacCallum I."/>
        </authorList>
    </citation>
    <scope>NUCLEOTIDE SEQUENCE [LARGE SCALE GENOMIC DNA]</scope>
    <source>
        <strain evidence="2 3">TSC#14021-0224.01</strain>
    </source>
</reference>
<evidence type="ECO:0000313" key="2">
    <source>
        <dbReference type="EMBL" id="KQS44008.1"/>
    </source>
</evidence>
<dbReference type="AlphaFoldDB" id="A0A0Q5U4K9"/>
<sequence>MCKSCEEQPARCCSIFYAAFCIACGLFMLMVSVHNVILLKSSITILDFYLHMHGADMSPKTFTIVYSMDLLFALSYFIAGALLAFGIKLNSKGIFQAGKVLSYFFPIFNVLYVFPLIVHIAASVKLCRYTNDNFS</sequence>